<dbReference type="OrthoDB" id="10017160at2759"/>
<reference evidence="1 2" key="1">
    <citation type="journal article" date="2019" name="Sci. Rep.">
        <title>Orb-weaving spider Araneus ventricosus genome elucidates the spidroin gene catalogue.</title>
        <authorList>
            <person name="Kono N."/>
            <person name="Nakamura H."/>
            <person name="Ohtoshi R."/>
            <person name="Moran D.A.P."/>
            <person name="Shinohara A."/>
            <person name="Yoshida Y."/>
            <person name="Fujiwara M."/>
            <person name="Mori M."/>
            <person name="Tomita M."/>
            <person name="Arakawa K."/>
        </authorList>
    </citation>
    <scope>NUCLEOTIDE SEQUENCE [LARGE SCALE GENOMIC DNA]</scope>
</reference>
<dbReference type="AlphaFoldDB" id="A0A4Y2E5W7"/>
<protein>
    <submittedName>
        <fullName evidence="1">Uncharacterized protein</fullName>
    </submittedName>
</protein>
<dbReference type="GO" id="GO:0003676">
    <property type="term" value="F:nucleic acid binding"/>
    <property type="evidence" value="ECO:0007669"/>
    <property type="project" value="InterPro"/>
</dbReference>
<organism evidence="1 2">
    <name type="scientific">Araneus ventricosus</name>
    <name type="common">Orbweaver spider</name>
    <name type="synonym">Epeira ventricosa</name>
    <dbReference type="NCBI Taxonomy" id="182803"/>
    <lineage>
        <taxon>Eukaryota</taxon>
        <taxon>Metazoa</taxon>
        <taxon>Ecdysozoa</taxon>
        <taxon>Arthropoda</taxon>
        <taxon>Chelicerata</taxon>
        <taxon>Arachnida</taxon>
        <taxon>Araneae</taxon>
        <taxon>Araneomorphae</taxon>
        <taxon>Entelegynae</taxon>
        <taxon>Araneoidea</taxon>
        <taxon>Araneidae</taxon>
        <taxon>Araneus</taxon>
    </lineage>
</organism>
<dbReference type="InterPro" id="IPR036397">
    <property type="entry name" value="RNaseH_sf"/>
</dbReference>
<comment type="caution">
    <text evidence="1">The sequence shown here is derived from an EMBL/GenBank/DDBJ whole genome shotgun (WGS) entry which is preliminary data.</text>
</comment>
<dbReference type="Proteomes" id="UP000499080">
    <property type="component" value="Unassembled WGS sequence"/>
</dbReference>
<dbReference type="EMBL" id="BGPR01000515">
    <property type="protein sequence ID" value="GBM24301.1"/>
    <property type="molecule type" value="Genomic_DNA"/>
</dbReference>
<evidence type="ECO:0000313" key="2">
    <source>
        <dbReference type="Proteomes" id="UP000499080"/>
    </source>
</evidence>
<sequence>MLPPSASCIVLFVFSSRRRLVLWKTINAAVSCHTLRRRIILTSRVVLNNKNPRPHNCVVAQLLLELFKWGVSDRPVYRRDLATSDFHLFNELKDGIGSQSFQKNEELQSNVISHYWREPSSKRGSETWSSDTINA</sequence>
<evidence type="ECO:0000313" key="1">
    <source>
        <dbReference type="EMBL" id="GBM24301.1"/>
    </source>
</evidence>
<name>A0A4Y2E5W7_ARAVE</name>
<gene>
    <name evidence="1" type="ORF">AVEN_158863_1</name>
</gene>
<keyword evidence="2" id="KW-1185">Reference proteome</keyword>
<proteinExistence type="predicted"/>
<dbReference type="Gene3D" id="3.30.420.10">
    <property type="entry name" value="Ribonuclease H-like superfamily/Ribonuclease H"/>
    <property type="match status" value="1"/>
</dbReference>
<accession>A0A4Y2E5W7</accession>